<proteinExistence type="inferred from homology"/>
<feature type="repeat" description="Solcar" evidence="8">
    <location>
        <begin position="125"/>
        <end position="242"/>
    </location>
</feature>
<comment type="subcellular location">
    <subcellularLocation>
        <location evidence="1">Membrane</location>
        <topology evidence="1">Multi-pass membrane protein</topology>
    </subcellularLocation>
</comment>
<dbReference type="FunFam" id="1.50.40.10:FF:000077">
    <property type="entry name" value="Mitochondrial dicarboxylate carrier"/>
    <property type="match status" value="1"/>
</dbReference>
<feature type="repeat" description="Solcar" evidence="8">
    <location>
        <begin position="544"/>
        <end position="628"/>
    </location>
</feature>
<dbReference type="PROSITE" id="PS50920">
    <property type="entry name" value="SOLCAR"/>
    <property type="match status" value="5"/>
</dbReference>
<dbReference type="GO" id="GO:0016020">
    <property type="term" value="C:membrane"/>
    <property type="evidence" value="ECO:0007669"/>
    <property type="project" value="UniProtKB-SubCell"/>
</dbReference>
<dbReference type="PRINTS" id="PR00926">
    <property type="entry name" value="MITOCARRIER"/>
</dbReference>
<feature type="repeat" description="Solcar" evidence="8">
    <location>
        <begin position="358"/>
        <end position="438"/>
    </location>
</feature>
<name>A0A8W7PRA4_ANOCL</name>
<evidence type="ECO:0008006" key="11">
    <source>
        <dbReference type="Google" id="ProtNLM"/>
    </source>
</evidence>
<dbReference type="InterPro" id="IPR018108">
    <property type="entry name" value="MCP_transmembrane"/>
</dbReference>
<evidence type="ECO:0000256" key="9">
    <source>
        <dbReference type="SAM" id="Phobius"/>
    </source>
</evidence>
<evidence type="ECO:0000256" key="4">
    <source>
        <dbReference type="ARBA" id="ARBA00022692"/>
    </source>
</evidence>
<keyword evidence="5" id="KW-0677">Repeat</keyword>
<dbReference type="GO" id="GO:0055085">
    <property type="term" value="P:transmembrane transport"/>
    <property type="evidence" value="ECO:0007669"/>
    <property type="project" value="InterPro"/>
</dbReference>
<dbReference type="InterPro" id="IPR002067">
    <property type="entry name" value="MCP"/>
</dbReference>
<dbReference type="VEuPathDB" id="VectorBase:ACON2_034561"/>
<protein>
    <recommendedName>
        <fullName evidence="11">Mitochondrial dicarboxylate carrier</fullName>
    </recommendedName>
</protein>
<evidence type="ECO:0000256" key="2">
    <source>
        <dbReference type="ARBA" id="ARBA00006375"/>
    </source>
</evidence>
<dbReference type="VEuPathDB" id="VectorBase:ACON2_029689"/>
<evidence type="ECO:0000256" key="7">
    <source>
        <dbReference type="ARBA" id="ARBA00023136"/>
    </source>
</evidence>
<dbReference type="InterPro" id="IPR050391">
    <property type="entry name" value="Mito_Metabolite_Transporter"/>
</dbReference>
<comment type="similarity">
    <text evidence="2">Belongs to the mitochondrial carrier (TC 2.A.29) family.</text>
</comment>
<evidence type="ECO:0000256" key="6">
    <source>
        <dbReference type="ARBA" id="ARBA00022989"/>
    </source>
</evidence>
<dbReference type="Pfam" id="PF00153">
    <property type="entry name" value="Mito_carr"/>
    <property type="match status" value="6"/>
</dbReference>
<reference evidence="10" key="1">
    <citation type="submission" date="2022-08" db="UniProtKB">
        <authorList>
            <consortium name="EnsemblMetazoa"/>
        </authorList>
    </citation>
    <scope>IDENTIFICATION</scope>
</reference>
<feature type="repeat" description="Solcar" evidence="8">
    <location>
        <begin position="251"/>
        <end position="335"/>
    </location>
</feature>
<evidence type="ECO:0000256" key="3">
    <source>
        <dbReference type="ARBA" id="ARBA00022448"/>
    </source>
</evidence>
<dbReference type="AlphaFoldDB" id="A0A8W7PRA4"/>
<evidence type="ECO:0000256" key="1">
    <source>
        <dbReference type="ARBA" id="ARBA00004141"/>
    </source>
</evidence>
<evidence type="ECO:0000256" key="5">
    <source>
        <dbReference type="ARBA" id="ARBA00022737"/>
    </source>
</evidence>
<dbReference type="InterPro" id="IPR023395">
    <property type="entry name" value="MCP_dom_sf"/>
</dbReference>
<dbReference type="Proteomes" id="UP000075882">
    <property type="component" value="Unassembled WGS sequence"/>
</dbReference>
<evidence type="ECO:0000256" key="8">
    <source>
        <dbReference type="PROSITE-ProRule" id="PRU00282"/>
    </source>
</evidence>
<evidence type="ECO:0000313" key="10">
    <source>
        <dbReference type="EnsemblMetazoa" id="ACOM035501-PA.1"/>
    </source>
</evidence>
<accession>A0A8W7PRA4</accession>
<dbReference type="SUPFAM" id="SSF103506">
    <property type="entry name" value="Mitochondrial carrier"/>
    <property type="match status" value="2"/>
</dbReference>
<keyword evidence="7 8" id="KW-0472">Membrane</keyword>
<feature type="repeat" description="Solcar" evidence="8">
    <location>
        <begin position="444"/>
        <end position="535"/>
    </location>
</feature>
<keyword evidence="4 8" id="KW-0812">Transmembrane</keyword>
<keyword evidence="6 9" id="KW-1133">Transmembrane helix</keyword>
<keyword evidence="3" id="KW-0813">Transport</keyword>
<dbReference type="Gene3D" id="1.50.40.10">
    <property type="entry name" value="Mitochondrial carrier domain"/>
    <property type="match status" value="3"/>
</dbReference>
<sequence length="635" mass="70306">MKHSHKRKQRNGEQKIIPIIAYNVRQRKKSSSDDKFSSPVVPVDEQLISSHFNAVSRAEWVCAWRNYNSNPPTEIGSIASESHRCNDLQQRRECSSPLLPSPVAIVATVVVVVVVVSHKMSDDKKKRVSYWYFGGLASAGAACCTHPLDLLKVTLQTQQEGKISLLQLTGKVVRTQGVLALYNGLSASLLRQLTYKNAVDGLFRVYREEGFARLFSGASTATSRAVFMTIGQLSFYDLVKDLLLQSGHFGDNLTTHFLSSLTAGAIATTLTQPLDVLKTRAMNAKPGEFSGVWDIVRFTARLGPLGFFKGYVPAFVRLGPHTILTFVFLEQLRMNFGYLKPGCGIQPQMESKRLEKTSRWYFGGLASAGAAYCTHPLDLLKVLYQTDIRTNLSMVQLSREIIRDDGVTALYNGVTAAVLRQLTYSTTRFAIYEIGKQSEYGKDSGFLGRIMMAAIGGTVGGFVGSPADLINVRMQNDVKLPPEKRRNYKNALDGIVRVWREEGFRRLFAGASSATARSVFMTIGQLTFYDQAKYTLFETGHFTDNIGTHFLASVIAGGIATTMTQPIDVVKTVMMNAKPGEFSSIGAILRHISRLGPVGFFKGFVPRFIRLGPHTVLTFIFLEQLRINFGVLKAQ</sequence>
<dbReference type="EnsemblMetazoa" id="ACOM035501-RA">
    <property type="protein sequence ID" value="ACOM035501-PA.1"/>
    <property type="gene ID" value="ACOM035501"/>
</dbReference>
<dbReference type="PANTHER" id="PTHR45618">
    <property type="entry name" value="MITOCHONDRIAL DICARBOXYLATE CARRIER-RELATED"/>
    <property type="match status" value="1"/>
</dbReference>
<feature type="transmembrane region" description="Helical" evidence="9">
    <location>
        <begin position="98"/>
        <end position="118"/>
    </location>
</feature>
<organism evidence="10">
    <name type="scientific">Anopheles coluzzii</name>
    <name type="common">African malaria mosquito</name>
    <dbReference type="NCBI Taxonomy" id="1518534"/>
    <lineage>
        <taxon>Eukaryota</taxon>
        <taxon>Metazoa</taxon>
        <taxon>Ecdysozoa</taxon>
        <taxon>Arthropoda</taxon>
        <taxon>Hexapoda</taxon>
        <taxon>Insecta</taxon>
        <taxon>Pterygota</taxon>
        <taxon>Neoptera</taxon>
        <taxon>Endopterygota</taxon>
        <taxon>Diptera</taxon>
        <taxon>Nematocera</taxon>
        <taxon>Culicoidea</taxon>
        <taxon>Culicidae</taxon>
        <taxon>Anophelinae</taxon>
        <taxon>Anopheles</taxon>
    </lineage>
</organism>